<dbReference type="SUPFAM" id="SSF52833">
    <property type="entry name" value="Thioredoxin-like"/>
    <property type="match status" value="1"/>
</dbReference>
<dbReference type="AlphaFoldDB" id="A0A5C6UY26"/>
<dbReference type="GO" id="GO:0017004">
    <property type="term" value="P:cytochrome complex assembly"/>
    <property type="evidence" value="ECO:0007669"/>
    <property type="project" value="UniProtKB-KW"/>
</dbReference>
<dbReference type="PANTHER" id="PTHR42852">
    <property type="entry name" value="THIOL:DISULFIDE INTERCHANGE PROTEIN DSBE"/>
    <property type="match status" value="1"/>
</dbReference>
<dbReference type="InterPro" id="IPR000866">
    <property type="entry name" value="AhpC/TSA"/>
</dbReference>
<evidence type="ECO:0000313" key="7">
    <source>
        <dbReference type="EMBL" id="TXC78403.1"/>
    </source>
</evidence>
<proteinExistence type="predicted"/>
<evidence type="ECO:0000256" key="1">
    <source>
        <dbReference type="ARBA" id="ARBA00004196"/>
    </source>
</evidence>
<sequence>MKALKLLSTGLLLVAAFAVSGQTKKVGTGIGDIAPEIKLNSPSGKEYALSDLRGKYVLIDFWASWCGPCRRENPNVVRAYEKYSKAKFRDAKGFEIFSVSLDRSKDAWEKAIEQDNLQWDYHVSDLGYWNSKPARTYKVNSIPASYLVDPDGVIVAKNLRGPLLDRELDKYVKKL</sequence>
<evidence type="ECO:0000256" key="3">
    <source>
        <dbReference type="ARBA" id="ARBA00023157"/>
    </source>
</evidence>
<dbReference type="CDD" id="cd02966">
    <property type="entry name" value="TlpA_like_family"/>
    <property type="match status" value="1"/>
</dbReference>
<keyword evidence="2" id="KW-0201">Cytochrome c-type biogenesis</keyword>
<dbReference type="InterPro" id="IPR013766">
    <property type="entry name" value="Thioredoxin_domain"/>
</dbReference>
<dbReference type="GO" id="GO:0030313">
    <property type="term" value="C:cell envelope"/>
    <property type="evidence" value="ECO:0007669"/>
    <property type="project" value="UniProtKB-SubCell"/>
</dbReference>
<evidence type="ECO:0000313" key="8">
    <source>
        <dbReference type="Proteomes" id="UP000321168"/>
    </source>
</evidence>
<dbReference type="PROSITE" id="PS51352">
    <property type="entry name" value="THIOREDOXIN_2"/>
    <property type="match status" value="1"/>
</dbReference>
<feature type="signal peptide" evidence="5">
    <location>
        <begin position="1"/>
        <end position="21"/>
    </location>
</feature>
<dbReference type="Pfam" id="PF00578">
    <property type="entry name" value="AhpC-TSA"/>
    <property type="match status" value="1"/>
</dbReference>
<protein>
    <submittedName>
        <fullName evidence="7">TlpA family protein disulfide reductase</fullName>
    </submittedName>
</protein>
<dbReference type="PANTHER" id="PTHR42852:SF6">
    <property type="entry name" value="THIOL:DISULFIDE INTERCHANGE PROTEIN DSBE"/>
    <property type="match status" value="1"/>
</dbReference>
<dbReference type="InterPro" id="IPR017937">
    <property type="entry name" value="Thioredoxin_CS"/>
</dbReference>
<dbReference type="Gene3D" id="3.40.30.10">
    <property type="entry name" value="Glutaredoxin"/>
    <property type="match status" value="1"/>
</dbReference>
<keyword evidence="4" id="KW-0676">Redox-active center</keyword>
<feature type="domain" description="Thioredoxin" evidence="6">
    <location>
        <begin position="28"/>
        <end position="175"/>
    </location>
</feature>
<dbReference type="InterPro" id="IPR050553">
    <property type="entry name" value="Thioredoxin_ResA/DsbE_sf"/>
</dbReference>
<organism evidence="7 8">
    <name type="scientific">Luteibaculum oceani</name>
    <dbReference type="NCBI Taxonomy" id="1294296"/>
    <lineage>
        <taxon>Bacteria</taxon>
        <taxon>Pseudomonadati</taxon>
        <taxon>Bacteroidota</taxon>
        <taxon>Flavobacteriia</taxon>
        <taxon>Flavobacteriales</taxon>
        <taxon>Luteibaculaceae</taxon>
        <taxon>Luteibaculum</taxon>
    </lineage>
</organism>
<accession>A0A5C6UY26</accession>
<keyword evidence="3" id="KW-1015">Disulfide bond</keyword>
<name>A0A5C6UY26_9FLAO</name>
<keyword evidence="5" id="KW-0732">Signal</keyword>
<keyword evidence="8" id="KW-1185">Reference proteome</keyword>
<dbReference type="EMBL" id="VORB01000007">
    <property type="protein sequence ID" value="TXC78403.1"/>
    <property type="molecule type" value="Genomic_DNA"/>
</dbReference>
<comment type="caution">
    <text evidence="7">The sequence shown here is derived from an EMBL/GenBank/DDBJ whole genome shotgun (WGS) entry which is preliminary data.</text>
</comment>
<gene>
    <name evidence="7" type="ORF">FRX97_08720</name>
</gene>
<dbReference type="RefSeq" id="WP_147014825.1">
    <property type="nucleotide sequence ID" value="NZ_VORB01000007.1"/>
</dbReference>
<dbReference type="OrthoDB" id="9815205at2"/>
<evidence type="ECO:0000256" key="2">
    <source>
        <dbReference type="ARBA" id="ARBA00022748"/>
    </source>
</evidence>
<dbReference type="InterPro" id="IPR036249">
    <property type="entry name" value="Thioredoxin-like_sf"/>
</dbReference>
<comment type="subcellular location">
    <subcellularLocation>
        <location evidence="1">Cell envelope</location>
    </subcellularLocation>
</comment>
<dbReference type="PROSITE" id="PS00194">
    <property type="entry name" value="THIOREDOXIN_1"/>
    <property type="match status" value="1"/>
</dbReference>
<evidence type="ECO:0000256" key="4">
    <source>
        <dbReference type="ARBA" id="ARBA00023284"/>
    </source>
</evidence>
<evidence type="ECO:0000256" key="5">
    <source>
        <dbReference type="SAM" id="SignalP"/>
    </source>
</evidence>
<feature type="chain" id="PRO_5023033150" evidence="5">
    <location>
        <begin position="22"/>
        <end position="175"/>
    </location>
</feature>
<reference evidence="7 8" key="1">
    <citation type="submission" date="2019-08" db="EMBL/GenBank/DDBJ databases">
        <title>Genome of Luteibaculum oceani JCM 18817.</title>
        <authorList>
            <person name="Bowman J.P."/>
        </authorList>
    </citation>
    <scope>NUCLEOTIDE SEQUENCE [LARGE SCALE GENOMIC DNA]</scope>
    <source>
        <strain evidence="7 8">JCM 18817</strain>
    </source>
</reference>
<dbReference type="Proteomes" id="UP000321168">
    <property type="component" value="Unassembled WGS sequence"/>
</dbReference>
<evidence type="ECO:0000259" key="6">
    <source>
        <dbReference type="PROSITE" id="PS51352"/>
    </source>
</evidence>